<sequence>MSLKVAIGQLCSSSNLGRNLNTVIKILDKAQASNARILFLPEATDYISRNSQHSQELSKGVEAQFLNPLLKRIKESNGNTYVSIGIHLPGINRVKNLHVLIDPQGKVISEYQKIHLFDVDVPNGPILKESNSVEPGNKVEEPTTIDGFNLGLGICYDIRFPELALSLRKKGADIITFPSAFTTRTGEDHWELLSRARAIDSQCFVINAAQCGYHDVGKSETGEVIKRVSYGDSIVVDPWGNILGRASKYTDTPKLEEDGDYSEVIFADLDLEKLKKVRANMPLLDHRRPEIFGSIQLNPFRSERSYSQICEMEYYR</sequence>
<protein>
    <submittedName>
        <fullName evidence="3">NIT2</fullName>
    </submittedName>
</protein>
<evidence type="ECO:0000256" key="1">
    <source>
        <dbReference type="ARBA" id="ARBA00022801"/>
    </source>
</evidence>
<accession>A0A8J5V0L1</accession>
<dbReference type="GO" id="GO:0016811">
    <property type="term" value="F:hydrolase activity, acting on carbon-nitrogen (but not peptide) bonds, in linear amides"/>
    <property type="evidence" value="ECO:0007669"/>
    <property type="project" value="InterPro"/>
</dbReference>
<evidence type="ECO:0000259" key="2">
    <source>
        <dbReference type="PROSITE" id="PS50263"/>
    </source>
</evidence>
<comment type="caution">
    <text evidence="3">The sequence shown here is derived from an EMBL/GenBank/DDBJ whole genome shotgun (WGS) entry which is preliminary data.</text>
</comment>
<dbReference type="GeneID" id="73469311"/>
<organism evidence="3 4">
    <name type="scientific">[Candida] subhashii</name>
    <dbReference type="NCBI Taxonomy" id="561895"/>
    <lineage>
        <taxon>Eukaryota</taxon>
        <taxon>Fungi</taxon>
        <taxon>Dikarya</taxon>
        <taxon>Ascomycota</taxon>
        <taxon>Saccharomycotina</taxon>
        <taxon>Pichiomycetes</taxon>
        <taxon>Debaryomycetaceae</taxon>
        <taxon>Spathaspora</taxon>
    </lineage>
</organism>
<dbReference type="EMBL" id="JAGSYN010000112">
    <property type="protein sequence ID" value="KAG7663949.1"/>
    <property type="molecule type" value="Genomic_DNA"/>
</dbReference>
<dbReference type="OrthoDB" id="10250282at2759"/>
<dbReference type="PANTHER" id="PTHR23088:SF27">
    <property type="entry name" value="DEAMINATED GLUTATHIONE AMIDASE"/>
    <property type="match status" value="1"/>
</dbReference>
<feature type="domain" description="CN hydrolase" evidence="2">
    <location>
        <begin position="3"/>
        <end position="271"/>
    </location>
</feature>
<dbReference type="PROSITE" id="PS01227">
    <property type="entry name" value="UPF0012"/>
    <property type="match status" value="1"/>
</dbReference>
<proteinExistence type="predicted"/>
<name>A0A8J5V0L1_9ASCO</name>
<evidence type="ECO:0000313" key="3">
    <source>
        <dbReference type="EMBL" id="KAG7663949.1"/>
    </source>
</evidence>
<dbReference type="PROSITE" id="PS50263">
    <property type="entry name" value="CN_HYDROLASE"/>
    <property type="match status" value="1"/>
</dbReference>
<keyword evidence="4" id="KW-1185">Reference proteome</keyword>
<reference evidence="3 4" key="1">
    <citation type="journal article" date="2021" name="DNA Res.">
        <title>Genome analysis of Candida subhashii reveals its hybrid nature and dual mitochondrial genome conformations.</title>
        <authorList>
            <person name="Mixao V."/>
            <person name="Hegedusova E."/>
            <person name="Saus E."/>
            <person name="Pryszcz L.P."/>
            <person name="Cillingova A."/>
            <person name="Nosek J."/>
            <person name="Gabaldon T."/>
        </authorList>
    </citation>
    <scope>NUCLEOTIDE SEQUENCE [LARGE SCALE GENOMIC DNA]</scope>
    <source>
        <strain evidence="3 4">CBS 10753</strain>
    </source>
</reference>
<dbReference type="RefSeq" id="XP_049264181.1">
    <property type="nucleotide sequence ID" value="XM_049406269.1"/>
</dbReference>
<evidence type="ECO:0000313" key="4">
    <source>
        <dbReference type="Proteomes" id="UP000694255"/>
    </source>
</evidence>
<dbReference type="CDD" id="cd07572">
    <property type="entry name" value="nit"/>
    <property type="match status" value="1"/>
</dbReference>
<keyword evidence="1" id="KW-0378">Hydrolase</keyword>
<dbReference type="InterPro" id="IPR003010">
    <property type="entry name" value="C-N_Hydrolase"/>
</dbReference>
<dbReference type="InterPro" id="IPR045254">
    <property type="entry name" value="Nit1/2_C-N_Hydrolase"/>
</dbReference>
<dbReference type="PANTHER" id="PTHR23088">
    <property type="entry name" value="NITRILASE-RELATED"/>
    <property type="match status" value="1"/>
</dbReference>
<dbReference type="InterPro" id="IPR001110">
    <property type="entry name" value="UPF0012_CS"/>
</dbReference>
<dbReference type="Pfam" id="PF00795">
    <property type="entry name" value="CN_hydrolase"/>
    <property type="match status" value="1"/>
</dbReference>
<dbReference type="AlphaFoldDB" id="A0A8J5V0L1"/>
<dbReference type="Proteomes" id="UP000694255">
    <property type="component" value="Unassembled WGS sequence"/>
</dbReference>
<gene>
    <name evidence="3" type="ORF">J8A68_002510</name>
</gene>